<dbReference type="GO" id="GO:0003779">
    <property type="term" value="F:actin binding"/>
    <property type="evidence" value="ECO:0007669"/>
    <property type="project" value="TreeGrafter"/>
</dbReference>
<evidence type="ECO:0000256" key="5">
    <source>
        <dbReference type="ARBA" id="ARBA00022833"/>
    </source>
</evidence>
<dbReference type="GO" id="GO:0030018">
    <property type="term" value="C:Z disc"/>
    <property type="evidence" value="ECO:0007669"/>
    <property type="project" value="TreeGrafter"/>
</dbReference>
<keyword evidence="2" id="KW-0963">Cytoplasm</keyword>
<comment type="subcellular location">
    <subcellularLocation>
        <location evidence="1">Cytoplasm</location>
    </subcellularLocation>
</comment>
<feature type="domain" description="LIM zinc-binding" evidence="9">
    <location>
        <begin position="560"/>
        <end position="619"/>
    </location>
</feature>
<evidence type="ECO:0000256" key="4">
    <source>
        <dbReference type="ARBA" id="ARBA00022737"/>
    </source>
</evidence>
<dbReference type="FunFam" id="2.10.110.10:FF:000020">
    <property type="entry name" value="PDZ and LIM domain protein 5"/>
    <property type="match status" value="1"/>
</dbReference>
<evidence type="ECO:0000256" key="1">
    <source>
        <dbReference type="ARBA" id="ARBA00004496"/>
    </source>
</evidence>
<keyword evidence="4" id="KW-0677">Repeat</keyword>
<dbReference type="PANTHER" id="PTHR24214:SF32">
    <property type="entry name" value="PDZ AND LIM DOMAIN PROTEIN 5"/>
    <property type="match status" value="1"/>
</dbReference>
<feature type="compositionally biased region" description="Polar residues" evidence="8">
    <location>
        <begin position="324"/>
        <end position="349"/>
    </location>
</feature>
<dbReference type="Proteomes" id="UP000001073">
    <property type="component" value="Chromosome 9"/>
</dbReference>
<evidence type="ECO:0000313" key="12">
    <source>
        <dbReference type="Proteomes" id="UP000001073"/>
    </source>
</evidence>
<organism evidence="11 12">
    <name type="scientific">Nomascus leucogenys</name>
    <name type="common">Northern white-cheeked gibbon</name>
    <name type="synonym">Hylobates leucogenys</name>
    <dbReference type="NCBI Taxonomy" id="61853"/>
    <lineage>
        <taxon>Eukaryota</taxon>
        <taxon>Metazoa</taxon>
        <taxon>Chordata</taxon>
        <taxon>Craniata</taxon>
        <taxon>Vertebrata</taxon>
        <taxon>Euteleostomi</taxon>
        <taxon>Mammalia</taxon>
        <taxon>Eutheria</taxon>
        <taxon>Euarchontoglires</taxon>
        <taxon>Primates</taxon>
        <taxon>Haplorrhini</taxon>
        <taxon>Catarrhini</taxon>
        <taxon>Hylobatidae</taxon>
        <taxon>Nomascus</taxon>
    </lineage>
</organism>
<dbReference type="Pfam" id="PF00595">
    <property type="entry name" value="PDZ"/>
    <property type="match status" value="1"/>
</dbReference>
<dbReference type="FunFam" id="2.10.110.10:FF:000014">
    <property type="entry name" value="PDZ and LIM domain protein 5"/>
    <property type="match status" value="1"/>
</dbReference>
<feature type="domain" description="LIM zinc-binding" evidence="9">
    <location>
        <begin position="441"/>
        <end position="499"/>
    </location>
</feature>
<dbReference type="EMBL" id="ADFV01177250">
    <property type="status" value="NOT_ANNOTATED_CDS"/>
    <property type="molecule type" value="Genomic_DNA"/>
</dbReference>
<keyword evidence="12" id="KW-1185">Reference proteome</keyword>
<dbReference type="EMBL" id="ADFV01177248">
    <property type="status" value="NOT_ANNOTATED_CDS"/>
    <property type="molecule type" value="Genomic_DNA"/>
</dbReference>
<dbReference type="CDD" id="cd09459">
    <property type="entry name" value="LIM3_ENH"/>
    <property type="match status" value="1"/>
</dbReference>
<sequence length="619" mass="67004">MSNYSVSLVGPAPWGFRLQGGKDFNMPLTISSLKDGGKAAQANVRIGDVVLSIDGISAQGMTHLEAQNKIKGCTGSLNMTLQRASATPKPEPVPVQKPTVTSVCSETSQELAEGQRRGSQGDSKQQNGPPRRHIVERNTEFYHIPTHSDASKKRLIEDTEDWRPRTGTTQSRSFRILAQITGTEHLKESEADNTKKAKFDSALEDLRKSGPHPPATPQVLTIGSQVATLSKVATTYSSLSSSTGNVEDSFEGFRNFSTFSSPARYSAAVLSSAAATVSAVIATKTSLYTPERYHSLLDALYISPVSKPLAFSYLQSSRKSTGSIHVKKTSNSQEPSPQLASSVASTRSLPESLDSPASGRPGVASLTTAAAFKPVGSTGVIKSPSWQRPNQGVPSTGRISDSAAYSGSVAPANSALGQTQPSDQDTLVQRAEHIPAGKRTPMCAHCNQVIRGPFLVALGKSWHPEEFNCAHCKNTMAYIGFVEEKGALYCELCYEKFFAPECGRCQRKILGEVINALKQTWHVSCFVCVACGKPIRNNVFHLEDGEPYCETDYYALFGTICHGCEFPIEAGDMFLEALGYTWHDTCFVCSVCCESLEGQTFFSKKDKPLCKKHAHSVNF</sequence>
<reference evidence="11" key="3">
    <citation type="submission" date="2025-09" db="UniProtKB">
        <authorList>
            <consortium name="Ensembl"/>
        </authorList>
    </citation>
    <scope>IDENTIFICATION</scope>
</reference>
<accession>A0A2I3GDP8</accession>
<dbReference type="EMBL" id="ADFV01177252">
    <property type="status" value="NOT_ANNOTATED_CDS"/>
    <property type="molecule type" value="Genomic_DNA"/>
</dbReference>
<reference evidence="11 12" key="1">
    <citation type="submission" date="2012-10" db="EMBL/GenBank/DDBJ databases">
        <authorList>
            <consortium name="Gibbon Genome Sequencing Consortium"/>
        </authorList>
    </citation>
    <scope>NUCLEOTIDE SEQUENCE [LARGE SCALE GENOMIC DNA]</scope>
</reference>
<dbReference type="InterPro" id="IPR036034">
    <property type="entry name" value="PDZ_sf"/>
</dbReference>
<dbReference type="SMART" id="SM00132">
    <property type="entry name" value="LIM"/>
    <property type="match status" value="3"/>
</dbReference>
<dbReference type="EMBL" id="ADFV01177246">
    <property type="status" value="NOT_ANNOTATED_CDS"/>
    <property type="molecule type" value="Genomic_DNA"/>
</dbReference>
<dbReference type="EMBL" id="ADFV01177253">
    <property type="status" value="NOT_ANNOTATED_CDS"/>
    <property type="molecule type" value="Genomic_DNA"/>
</dbReference>
<keyword evidence="3 7" id="KW-0479">Metal-binding</keyword>
<dbReference type="STRING" id="61853.ENSNLEP00000029427"/>
<dbReference type="EMBL" id="ADFV01177251">
    <property type="status" value="NOT_ANNOTATED_CDS"/>
    <property type="molecule type" value="Genomic_DNA"/>
</dbReference>
<dbReference type="GO" id="GO:0001725">
    <property type="term" value="C:stress fiber"/>
    <property type="evidence" value="ECO:0007669"/>
    <property type="project" value="TreeGrafter"/>
</dbReference>
<dbReference type="GO" id="GO:0030036">
    <property type="term" value="P:actin cytoskeleton organization"/>
    <property type="evidence" value="ECO:0007669"/>
    <property type="project" value="TreeGrafter"/>
</dbReference>
<evidence type="ECO:0000256" key="7">
    <source>
        <dbReference type="PROSITE-ProRule" id="PRU00125"/>
    </source>
</evidence>
<dbReference type="GeneTree" id="ENSGT00940000155292"/>
<dbReference type="EMBL" id="ADFV01177249">
    <property type="status" value="NOT_ANNOTATED_CDS"/>
    <property type="molecule type" value="Genomic_DNA"/>
</dbReference>
<dbReference type="SUPFAM" id="SSF50156">
    <property type="entry name" value="PDZ domain-like"/>
    <property type="match status" value="1"/>
</dbReference>
<feature type="compositionally biased region" description="Polar residues" evidence="8">
    <location>
        <begin position="98"/>
        <end position="110"/>
    </location>
</feature>
<dbReference type="FunFam" id="2.30.42.10:FF:000019">
    <property type="entry name" value="LIM domain binding 3 isoform 1"/>
    <property type="match status" value="1"/>
</dbReference>
<name>A0A2I3GDP8_NOMLE</name>
<dbReference type="Pfam" id="PF00412">
    <property type="entry name" value="LIM"/>
    <property type="match status" value="3"/>
</dbReference>
<keyword evidence="5 7" id="KW-0862">Zinc</keyword>
<feature type="region of interest" description="Disordered" evidence="8">
    <location>
        <begin position="83"/>
        <end position="134"/>
    </location>
</feature>
<dbReference type="PANTHER" id="PTHR24214">
    <property type="entry name" value="PDZ AND LIM DOMAIN PROTEIN ZASP"/>
    <property type="match status" value="1"/>
</dbReference>
<dbReference type="Ensembl" id="ENSNLET00000033389.1">
    <property type="protein sequence ID" value="ENSNLEP00000029427.1"/>
    <property type="gene ID" value="ENSNLEG00000014166.3"/>
</dbReference>
<feature type="domain" description="PDZ" evidence="10">
    <location>
        <begin position="10"/>
        <end position="85"/>
    </location>
</feature>
<dbReference type="EMBL" id="ADFV01177247">
    <property type="status" value="NOT_ANNOTATED_CDS"/>
    <property type="molecule type" value="Genomic_DNA"/>
</dbReference>
<feature type="compositionally biased region" description="Polar residues" evidence="8">
    <location>
        <begin position="117"/>
        <end position="128"/>
    </location>
</feature>
<reference evidence="11" key="2">
    <citation type="submission" date="2025-08" db="UniProtKB">
        <authorList>
            <consortium name="Ensembl"/>
        </authorList>
    </citation>
    <scope>IDENTIFICATION</scope>
</reference>
<evidence type="ECO:0000259" key="10">
    <source>
        <dbReference type="PROSITE" id="PS50106"/>
    </source>
</evidence>
<feature type="domain" description="LIM zinc-binding" evidence="9">
    <location>
        <begin position="500"/>
        <end position="559"/>
    </location>
</feature>
<evidence type="ECO:0000259" key="9">
    <source>
        <dbReference type="PROSITE" id="PS50023"/>
    </source>
</evidence>
<dbReference type="InterPro" id="IPR050604">
    <property type="entry name" value="PDZ-LIM_domain"/>
</dbReference>
<dbReference type="GO" id="GO:0046872">
    <property type="term" value="F:metal ion binding"/>
    <property type="evidence" value="ECO:0007669"/>
    <property type="project" value="UniProtKB-KW"/>
</dbReference>
<dbReference type="InterPro" id="IPR001478">
    <property type="entry name" value="PDZ"/>
</dbReference>
<feature type="region of interest" description="Disordered" evidence="8">
    <location>
        <begin position="324"/>
        <end position="361"/>
    </location>
</feature>
<dbReference type="GO" id="GO:0061061">
    <property type="term" value="P:muscle structure development"/>
    <property type="evidence" value="ECO:0007669"/>
    <property type="project" value="TreeGrafter"/>
</dbReference>
<dbReference type="Gene3D" id="2.10.110.10">
    <property type="entry name" value="Cysteine Rich Protein"/>
    <property type="match status" value="3"/>
</dbReference>
<dbReference type="SMART" id="SM00228">
    <property type="entry name" value="PDZ"/>
    <property type="match status" value="1"/>
</dbReference>
<dbReference type="PROSITE" id="PS50023">
    <property type="entry name" value="LIM_DOMAIN_2"/>
    <property type="match status" value="3"/>
</dbReference>
<dbReference type="CDD" id="cd09457">
    <property type="entry name" value="LIM2_ENH"/>
    <property type="match status" value="1"/>
</dbReference>
<dbReference type="GO" id="GO:0005912">
    <property type="term" value="C:adherens junction"/>
    <property type="evidence" value="ECO:0007669"/>
    <property type="project" value="TreeGrafter"/>
</dbReference>
<dbReference type="CDD" id="cd09453">
    <property type="entry name" value="LIM1_ENH"/>
    <property type="match status" value="1"/>
</dbReference>
<dbReference type="FunFam" id="2.10.110.10:FF:000010">
    <property type="entry name" value="PDZ and LIM domain protein 5"/>
    <property type="match status" value="1"/>
</dbReference>
<dbReference type="PROSITE" id="PS50106">
    <property type="entry name" value="PDZ"/>
    <property type="match status" value="1"/>
</dbReference>
<dbReference type="InterPro" id="IPR001781">
    <property type="entry name" value="Znf_LIM"/>
</dbReference>
<dbReference type="SUPFAM" id="SSF57716">
    <property type="entry name" value="Glucocorticoid receptor-like (DNA-binding domain)"/>
    <property type="match status" value="3"/>
</dbReference>
<evidence type="ECO:0000256" key="6">
    <source>
        <dbReference type="ARBA" id="ARBA00023038"/>
    </source>
</evidence>
<dbReference type="EMBL" id="ADFV01177245">
    <property type="status" value="NOT_ANNOTATED_CDS"/>
    <property type="molecule type" value="Genomic_DNA"/>
</dbReference>
<dbReference type="PROSITE" id="PS00478">
    <property type="entry name" value="LIM_DOMAIN_1"/>
    <property type="match status" value="1"/>
</dbReference>
<evidence type="ECO:0000256" key="2">
    <source>
        <dbReference type="ARBA" id="ARBA00022490"/>
    </source>
</evidence>
<dbReference type="GO" id="GO:0051371">
    <property type="term" value="F:muscle alpha-actinin binding"/>
    <property type="evidence" value="ECO:0007669"/>
    <property type="project" value="TreeGrafter"/>
</dbReference>
<proteinExistence type="predicted"/>
<dbReference type="Gene3D" id="2.30.42.10">
    <property type="match status" value="1"/>
</dbReference>
<evidence type="ECO:0000256" key="3">
    <source>
        <dbReference type="ARBA" id="ARBA00022723"/>
    </source>
</evidence>
<feature type="region of interest" description="Disordered" evidence="8">
    <location>
        <begin position="380"/>
        <end position="401"/>
    </location>
</feature>
<dbReference type="AlphaFoldDB" id="A0A2I3GDP8"/>
<protein>
    <submittedName>
        <fullName evidence="11">PDZ and LIM domain 5</fullName>
    </submittedName>
</protein>
<dbReference type="FunCoup" id="A0A2I3GDP8">
    <property type="interactions" value="568"/>
</dbReference>
<dbReference type="CDD" id="cd06753">
    <property type="entry name" value="PDZ_PDLIM-like"/>
    <property type="match status" value="1"/>
</dbReference>
<dbReference type="InParanoid" id="A0A2I3GDP8"/>
<keyword evidence="6 7" id="KW-0440">LIM domain</keyword>
<feature type="compositionally biased region" description="Polar residues" evidence="8">
    <location>
        <begin position="384"/>
        <end position="401"/>
    </location>
</feature>
<dbReference type="GO" id="GO:0031941">
    <property type="term" value="C:filamentous actin"/>
    <property type="evidence" value="ECO:0007669"/>
    <property type="project" value="TreeGrafter"/>
</dbReference>
<evidence type="ECO:0000313" key="11">
    <source>
        <dbReference type="Ensembl" id="ENSNLEP00000029427.1"/>
    </source>
</evidence>
<gene>
    <name evidence="11" type="primary">PDLIM5</name>
</gene>
<evidence type="ECO:0000256" key="8">
    <source>
        <dbReference type="SAM" id="MobiDB-lite"/>
    </source>
</evidence>
<dbReference type="GO" id="GO:0007507">
    <property type="term" value="P:heart development"/>
    <property type="evidence" value="ECO:0007669"/>
    <property type="project" value="TreeGrafter"/>
</dbReference>